<dbReference type="EMBL" id="LAVV01006700">
    <property type="protein sequence ID" value="KNZ58690.1"/>
    <property type="molecule type" value="Genomic_DNA"/>
</dbReference>
<feature type="transmembrane region" description="Helical" evidence="2">
    <location>
        <begin position="12"/>
        <end position="33"/>
    </location>
</feature>
<evidence type="ECO:0000313" key="4">
    <source>
        <dbReference type="Proteomes" id="UP000037035"/>
    </source>
</evidence>
<proteinExistence type="predicted"/>
<sequence>MVKEDLFQQTFVFVEYLLFLFYTYLLINFCLYYDCLALHSSKLTAGVFKGFLSAQEIKKDNASIILTKRGQRMGWRVGRAFVTNRGRDRPTFISLDGWTLVRITGGKYWGSLRLENELRKSSKRGKEAVFQDCSGAFGTNSWSCGFVAFPVGNILAAGIILVHSYFWHTRVCLLTCFLETKKMDFYIMCKTISSPKILCVTRFYEGKINPGDPPFQKTSSLFTNNHLGSIHEEIDGGIKYEKIHHYVKLIFSIIYWFLIVEYLQYFFKLTQIIFIIFFLECTLVEGCKPSRIWRHSLSGLALLVDNKKCSKCIKGVFLPGLFGISRNLIENFLHGVRIPAFYPLTFISSLKLPSNTNLTTIISSIKKFDKRDKGKKRRKERNMILGPTKPASIDNINGNGNWGIKGG</sequence>
<reference evidence="3 4" key="1">
    <citation type="submission" date="2015-08" db="EMBL/GenBank/DDBJ databases">
        <title>Next Generation Sequencing and Analysis of the Genome of Puccinia sorghi L Schw, the Causal Agent of Maize Common Rust.</title>
        <authorList>
            <person name="Rochi L."/>
            <person name="Burguener G."/>
            <person name="Darino M."/>
            <person name="Turjanski A."/>
            <person name="Kreff E."/>
            <person name="Dieguez M.J."/>
            <person name="Sacco F."/>
        </authorList>
    </citation>
    <scope>NUCLEOTIDE SEQUENCE [LARGE SCALE GENOMIC DNA]</scope>
    <source>
        <strain evidence="3 4">RO10H11247</strain>
    </source>
</reference>
<name>A0A0L6VEZ8_9BASI</name>
<feature type="transmembrane region" description="Helical" evidence="2">
    <location>
        <begin position="246"/>
        <end position="263"/>
    </location>
</feature>
<dbReference type="VEuPathDB" id="FungiDB:VP01_1877g2"/>
<keyword evidence="2" id="KW-0812">Transmembrane</keyword>
<evidence type="ECO:0000256" key="2">
    <source>
        <dbReference type="SAM" id="Phobius"/>
    </source>
</evidence>
<evidence type="ECO:0000313" key="3">
    <source>
        <dbReference type="EMBL" id="KNZ58690.1"/>
    </source>
</evidence>
<keyword evidence="2" id="KW-1133">Transmembrane helix</keyword>
<evidence type="ECO:0000256" key="1">
    <source>
        <dbReference type="SAM" id="MobiDB-lite"/>
    </source>
</evidence>
<keyword evidence="4" id="KW-1185">Reference proteome</keyword>
<feature type="region of interest" description="Disordered" evidence="1">
    <location>
        <begin position="372"/>
        <end position="407"/>
    </location>
</feature>
<organism evidence="3 4">
    <name type="scientific">Puccinia sorghi</name>
    <dbReference type="NCBI Taxonomy" id="27349"/>
    <lineage>
        <taxon>Eukaryota</taxon>
        <taxon>Fungi</taxon>
        <taxon>Dikarya</taxon>
        <taxon>Basidiomycota</taxon>
        <taxon>Pucciniomycotina</taxon>
        <taxon>Pucciniomycetes</taxon>
        <taxon>Pucciniales</taxon>
        <taxon>Pucciniaceae</taxon>
        <taxon>Puccinia</taxon>
    </lineage>
</organism>
<dbReference type="Proteomes" id="UP000037035">
    <property type="component" value="Unassembled WGS sequence"/>
</dbReference>
<accession>A0A0L6VEZ8</accession>
<comment type="caution">
    <text evidence="3">The sequence shown here is derived from an EMBL/GenBank/DDBJ whole genome shotgun (WGS) entry which is preliminary data.</text>
</comment>
<keyword evidence="2" id="KW-0472">Membrane</keyword>
<protein>
    <submittedName>
        <fullName evidence="3">Uncharacterized protein</fullName>
    </submittedName>
</protein>
<dbReference type="AlphaFoldDB" id="A0A0L6VEZ8"/>
<gene>
    <name evidence="3" type="ORF">VP01_1877g2</name>
</gene>